<keyword evidence="6 18" id="KW-0812">Transmembrane</keyword>
<reference evidence="21" key="1">
    <citation type="submission" date="2014-08" db="EMBL/GenBank/DDBJ databases">
        <authorList>
            <person name="Senf B."/>
            <person name="Petzold A."/>
            <person name="Downie B.R."/>
            <person name="Koch P."/>
            <person name="Platzer M."/>
        </authorList>
    </citation>
    <scope>NUCLEOTIDE SEQUENCE [LARGE SCALE GENOMIC DNA]</scope>
    <source>
        <strain evidence="21">GRZ</strain>
    </source>
</reference>
<evidence type="ECO:0000256" key="1">
    <source>
        <dbReference type="ARBA" id="ARBA00004651"/>
    </source>
</evidence>
<dbReference type="FunFam" id="3.40.50.12780:FF:000005">
    <property type="entry name" value="Solute carrier family 27 member 6"/>
    <property type="match status" value="1"/>
</dbReference>
<dbReference type="Gene3D" id="3.30.300.30">
    <property type="match status" value="1"/>
</dbReference>
<dbReference type="GO" id="GO:0044539">
    <property type="term" value="P:long-chain fatty acid import into cell"/>
    <property type="evidence" value="ECO:0007669"/>
    <property type="project" value="TreeGrafter"/>
</dbReference>
<keyword evidence="12 18" id="KW-0472">Membrane</keyword>
<gene>
    <name evidence="21" type="primary">LOC107381711</name>
</gene>
<accession>A0A8C6PNZ0</accession>
<comment type="catalytic activity">
    <reaction evidence="13">
        <text>a long-chain fatty acid + ATP + CoA = a long-chain fatty acyl-CoA + AMP + diphosphate</text>
        <dbReference type="Rhea" id="RHEA:15421"/>
        <dbReference type="ChEBI" id="CHEBI:30616"/>
        <dbReference type="ChEBI" id="CHEBI:33019"/>
        <dbReference type="ChEBI" id="CHEBI:57287"/>
        <dbReference type="ChEBI" id="CHEBI:57560"/>
        <dbReference type="ChEBI" id="CHEBI:83139"/>
        <dbReference type="ChEBI" id="CHEBI:456215"/>
        <dbReference type="EC" id="6.2.1.3"/>
    </reaction>
    <physiologicalReaction direction="left-to-right" evidence="13">
        <dbReference type="Rhea" id="RHEA:15422"/>
    </physiologicalReaction>
</comment>
<evidence type="ECO:0000256" key="10">
    <source>
        <dbReference type="ARBA" id="ARBA00023055"/>
    </source>
</evidence>
<dbReference type="InterPro" id="IPR042099">
    <property type="entry name" value="ANL_N_sf"/>
</dbReference>
<keyword evidence="5" id="KW-0436">Ligase</keyword>
<reference evidence="21" key="3">
    <citation type="submission" date="2025-09" db="UniProtKB">
        <authorList>
            <consortium name="Ensembl"/>
        </authorList>
    </citation>
    <scope>IDENTIFICATION</scope>
</reference>
<organism evidence="21 22">
    <name type="scientific">Nothobranchius furzeri</name>
    <name type="common">Turquoise killifish</name>
    <dbReference type="NCBI Taxonomy" id="105023"/>
    <lineage>
        <taxon>Eukaryota</taxon>
        <taxon>Metazoa</taxon>
        <taxon>Chordata</taxon>
        <taxon>Craniata</taxon>
        <taxon>Vertebrata</taxon>
        <taxon>Euteleostomi</taxon>
        <taxon>Actinopterygii</taxon>
        <taxon>Neopterygii</taxon>
        <taxon>Teleostei</taxon>
        <taxon>Neoteleostei</taxon>
        <taxon>Acanthomorphata</taxon>
        <taxon>Ovalentaria</taxon>
        <taxon>Atherinomorphae</taxon>
        <taxon>Cyprinodontiformes</taxon>
        <taxon>Nothobranchiidae</taxon>
        <taxon>Nothobranchius</taxon>
    </lineage>
</organism>
<protein>
    <recommendedName>
        <fullName evidence="14">long-chain-fatty-acid--CoA ligase</fullName>
        <ecNumber evidence="14">6.2.1.3</ecNumber>
    </recommendedName>
    <alternativeName>
        <fullName evidence="16">Long-chain-fatty-acid--CoA ligase</fullName>
    </alternativeName>
</protein>
<evidence type="ECO:0000256" key="7">
    <source>
        <dbReference type="ARBA" id="ARBA00022741"/>
    </source>
</evidence>
<evidence type="ECO:0000256" key="18">
    <source>
        <dbReference type="SAM" id="Phobius"/>
    </source>
</evidence>
<dbReference type="Gene3D" id="3.40.50.12780">
    <property type="entry name" value="N-terminal domain of ligase-like"/>
    <property type="match status" value="1"/>
</dbReference>
<keyword evidence="4" id="KW-1003">Cell membrane</keyword>
<evidence type="ECO:0000256" key="3">
    <source>
        <dbReference type="ARBA" id="ARBA00022448"/>
    </source>
</evidence>
<dbReference type="GO" id="GO:0005789">
    <property type="term" value="C:endoplasmic reticulum membrane"/>
    <property type="evidence" value="ECO:0007669"/>
    <property type="project" value="TreeGrafter"/>
</dbReference>
<evidence type="ECO:0000256" key="4">
    <source>
        <dbReference type="ARBA" id="ARBA00022475"/>
    </source>
</evidence>
<dbReference type="PANTHER" id="PTHR43107">
    <property type="entry name" value="LONG-CHAIN FATTY ACID TRANSPORT PROTEIN"/>
    <property type="match status" value="1"/>
</dbReference>
<evidence type="ECO:0000256" key="8">
    <source>
        <dbReference type="ARBA" id="ARBA00022832"/>
    </source>
</evidence>
<comment type="catalytic activity">
    <reaction evidence="15">
        <text>a very long-chain fatty acid + ATP + CoA = a very long-chain fatty acyl-CoA + AMP + diphosphate</text>
        <dbReference type="Rhea" id="RHEA:54536"/>
        <dbReference type="ChEBI" id="CHEBI:30616"/>
        <dbReference type="ChEBI" id="CHEBI:33019"/>
        <dbReference type="ChEBI" id="CHEBI:57287"/>
        <dbReference type="ChEBI" id="CHEBI:58950"/>
        <dbReference type="ChEBI" id="CHEBI:138261"/>
        <dbReference type="ChEBI" id="CHEBI:456215"/>
    </reaction>
    <physiologicalReaction direction="left-to-right" evidence="15">
        <dbReference type="Rhea" id="RHEA:54537"/>
    </physiologicalReaction>
</comment>
<comment type="similarity">
    <text evidence="2">Belongs to the ATP-dependent AMP-binding enzyme family.</text>
</comment>
<dbReference type="GO" id="GO:0005324">
    <property type="term" value="F:long-chain fatty acid transmembrane transporter activity"/>
    <property type="evidence" value="ECO:0007669"/>
    <property type="project" value="TreeGrafter"/>
</dbReference>
<evidence type="ECO:0000256" key="5">
    <source>
        <dbReference type="ARBA" id="ARBA00022598"/>
    </source>
</evidence>
<keyword evidence="8" id="KW-0276">Fatty acid metabolism</keyword>
<dbReference type="FunFam" id="3.30.300.30:FF:000002">
    <property type="entry name" value="Long-chain fatty acid transport protein 1"/>
    <property type="match status" value="1"/>
</dbReference>
<evidence type="ECO:0000313" key="22">
    <source>
        <dbReference type="Proteomes" id="UP000694548"/>
    </source>
</evidence>
<evidence type="ECO:0000313" key="21">
    <source>
        <dbReference type="Ensembl" id="ENSNFUP00015045910.1"/>
    </source>
</evidence>
<dbReference type="GO" id="GO:0000166">
    <property type="term" value="F:nucleotide binding"/>
    <property type="evidence" value="ECO:0007669"/>
    <property type="project" value="UniProtKB-KW"/>
</dbReference>
<evidence type="ECO:0000256" key="12">
    <source>
        <dbReference type="ARBA" id="ARBA00023136"/>
    </source>
</evidence>
<keyword evidence="10" id="KW-0445">Lipid transport</keyword>
<dbReference type="PANTHER" id="PTHR43107:SF4">
    <property type="entry name" value="LONG-CHAIN FATTY ACID TRANSPORT PROTEIN 2"/>
    <property type="match status" value="1"/>
</dbReference>
<dbReference type="InterPro" id="IPR000873">
    <property type="entry name" value="AMP-dep_synth/lig_dom"/>
</dbReference>
<comment type="catalytic activity">
    <reaction evidence="17">
        <text>tetracosanoate + ATP + CoA = tetracosanoyl-CoA + AMP + diphosphate</text>
        <dbReference type="Rhea" id="RHEA:33639"/>
        <dbReference type="ChEBI" id="CHEBI:30616"/>
        <dbReference type="ChEBI" id="CHEBI:31014"/>
        <dbReference type="ChEBI" id="CHEBI:33019"/>
        <dbReference type="ChEBI" id="CHEBI:57287"/>
        <dbReference type="ChEBI" id="CHEBI:65052"/>
        <dbReference type="ChEBI" id="CHEBI:456215"/>
    </reaction>
    <physiologicalReaction direction="left-to-right" evidence="17">
        <dbReference type="Rhea" id="RHEA:33640"/>
    </physiologicalReaction>
</comment>
<evidence type="ECO:0000259" key="20">
    <source>
        <dbReference type="Pfam" id="PF13193"/>
    </source>
</evidence>
<evidence type="ECO:0000256" key="16">
    <source>
        <dbReference type="ARBA" id="ARBA00041297"/>
    </source>
</evidence>
<evidence type="ECO:0000259" key="19">
    <source>
        <dbReference type="Pfam" id="PF00501"/>
    </source>
</evidence>
<feature type="domain" description="AMP-dependent synthetase/ligase" evidence="19">
    <location>
        <begin position="84"/>
        <end position="396"/>
    </location>
</feature>
<dbReference type="Proteomes" id="UP000694548">
    <property type="component" value="Chromosome sgr07"/>
</dbReference>
<evidence type="ECO:0000256" key="11">
    <source>
        <dbReference type="ARBA" id="ARBA00023098"/>
    </source>
</evidence>
<keyword evidence="7" id="KW-0547">Nucleotide-binding</keyword>
<dbReference type="Pfam" id="PF13193">
    <property type="entry name" value="AMP-binding_C"/>
    <property type="match status" value="1"/>
</dbReference>
<dbReference type="InterPro" id="IPR045851">
    <property type="entry name" value="AMP-bd_C_sf"/>
</dbReference>
<keyword evidence="11" id="KW-0443">Lipid metabolism</keyword>
<proteinExistence type="inferred from homology"/>
<dbReference type="Pfam" id="PF00501">
    <property type="entry name" value="AMP-binding"/>
    <property type="match status" value="1"/>
</dbReference>
<dbReference type="EC" id="6.2.1.3" evidence="14"/>
<comment type="subcellular location">
    <subcellularLocation>
        <location evidence="1">Cell membrane</location>
        <topology evidence="1">Multi-pass membrane protein</topology>
    </subcellularLocation>
</comment>
<dbReference type="InterPro" id="IPR025110">
    <property type="entry name" value="AMP-bd_C"/>
</dbReference>
<evidence type="ECO:0000256" key="2">
    <source>
        <dbReference type="ARBA" id="ARBA00006432"/>
    </source>
</evidence>
<name>A0A8C6PNZ0_NOTFU</name>
<feature type="transmembrane region" description="Helical" evidence="18">
    <location>
        <begin position="24"/>
        <end position="46"/>
    </location>
</feature>
<dbReference type="SUPFAM" id="SSF56801">
    <property type="entry name" value="Acetyl-CoA synthetase-like"/>
    <property type="match status" value="1"/>
</dbReference>
<dbReference type="AlphaFoldDB" id="A0A8C6PNZ0"/>
<sequence>WVSWTLTCYSILLLYSRTRRTETFLLTMIAYILFTVLAVLPVLLFWKNPYIMSDLKFAMTVLHIGIKYSKITRKFYSILDCFMEKVSEHPQKTFLVFEGSSYTYSQADKESNKVARALLTHANLKEGDTVALFLGNEPYYVWTWLGLAKLGCVSSLLNYNIRSKSLIHCFSCCEAKVVITSAELCGAIEEVLPTLREQGIRVFVLSEKSDVEGIESLSDKIQQASDQPLSPQLRANVNLKSPMLYIYTSGTTGLPKAAVINHGKVWRASFLQYMIGVQSSDVIYLYLPLYHTAGFLMGFSGAIERGLTIVLRRKFSVSNFWADCRKDNVTVIQYIGEIMRYLCNTPKRDNDKDHKVRLAFGNGIRGDTWNDFLDRFGNIRICECYGATESNIGFVNYVGKVGAIGKEHFLHKRSYPYALIRYDTEKEEPVRDARGFCIEVPEGETGLLVSKIGEQTPFSGYAKNKQQTEKKKLKDVFVKGDLYFNSGDLLRINEGFVYFQDRIGDTFRWKGENVATTEVADHLLAVDFVEEANVYGVKVPGHEGRIGMAALKLKENMDFEAKSIYDHVKYFLPSYARPRFIRIQDSVAVTGTFKQLKVKLAEEGFNPNIIKDPLFFLDDSKGYIPMTKEIFDSILEGTLKL</sequence>
<keyword evidence="22" id="KW-1185">Reference proteome</keyword>
<reference evidence="21" key="2">
    <citation type="submission" date="2025-08" db="UniProtKB">
        <authorList>
            <consortium name="Ensembl"/>
        </authorList>
    </citation>
    <scope>IDENTIFICATION</scope>
</reference>
<dbReference type="GO" id="GO:0004467">
    <property type="term" value="F:long-chain fatty acid-CoA ligase activity"/>
    <property type="evidence" value="ECO:0007669"/>
    <property type="project" value="UniProtKB-EC"/>
</dbReference>
<evidence type="ECO:0000256" key="14">
    <source>
        <dbReference type="ARBA" id="ARBA00026121"/>
    </source>
</evidence>
<keyword evidence="9 18" id="KW-1133">Transmembrane helix</keyword>
<evidence type="ECO:0000256" key="9">
    <source>
        <dbReference type="ARBA" id="ARBA00022989"/>
    </source>
</evidence>
<dbReference type="NCBIfam" id="NF006134">
    <property type="entry name" value="PRK08279.1"/>
    <property type="match status" value="1"/>
</dbReference>
<evidence type="ECO:0000256" key="15">
    <source>
        <dbReference type="ARBA" id="ARBA00036527"/>
    </source>
</evidence>
<dbReference type="InterPro" id="IPR020845">
    <property type="entry name" value="AMP-binding_CS"/>
</dbReference>
<dbReference type="Ensembl" id="ENSNFUT00015047917.1">
    <property type="protein sequence ID" value="ENSNFUP00015045910.1"/>
    <property type="gene ID" value="ENSNFUG00015021794.1"/>
</dbReference>
<dbReference type="PROSITE" id="PS00455">
    <property type="entry name" value="AMP_BINDING"/>
    <property type="match status" value="1"/>
</dbReference>
<evidence type="ECO:0000256" key="13">
    <source>
        <dbReference type="ARBA" id="ARBA00024484"/>
    </source>
</evidence>
<dbReference type="GeneTree" id="ENSGT00940000164068"/>
<dbReference type="GO" id="GO:0005886">
    <property type="term" value="C:plasma membrane"/>
    <property type="evidence" value="ECO:0007669"/>
    <property type="project" value="UniProtKB-SubCell"/>
</dbReference>
<feature type="domain" description="AMP-binding enzyme C-terminal" evidence="20">
    <location>
        <begin position="519"/>
        <end position="594"/>
    </location>
</feature>
<evidence type="ECO:0000256" key="17">
    <source>
        <dbReference type="ARBA" id="ARBA00048666"/>
    </source>
</evidence>
<evidence type="ECO:0000256" key="6">
    <source>
        <dbReference type="ARBA" id="ARBA00022692"/>
    </source>
</evidence>
<keyword evidence="3" id="KW-0813">Transport</keyword>